<feature type="compositionally biased region" description="Basic and acidic residues" evidence="1">
    <location>
        <begin position="948"/>
        <end position="984"/>
    </location>
</feature>
<dbReference type="OrthoDB" id="5572782at2759"/>
<feature type="region of interest" description="Disordered" evidence="1">
    <location>
        <begin position="564"/>
        <end position="595"/>
    </location>
</feature>
<reference evidence="6" key="2">
    <citation type="submission" date="2020-04" db="EMBL/GenBank/DDBJ databases">
        <authorList>
            <consortium name="NCBI Genome Project"/>
        </authorList>
    </citation>
    <scope>NUCLEOTIDE SEQUENCE</scope>
    <source>
        <strain evidence="6">CBS 781.70</strain>
    </source>
</reference>
<evidence type="ECO:0000256" key="1">
    <source>
        <dbReference type="SAM" id="MobiDB-lite"/>
    </source>
</evidence>
<organism evidence="4">
    <name type="scientific">Eremomyces bilateralis CBS 781.70</name>
    <dbReference type="NCBI Taxonomy" id="1392243"/>
    <lineage>
        <taxon>Eukaryota</taxon>
        <taxon>Fungi</taxon>
        <taxon>Dikarya</taxon>
        <taxon>Ascomycota</taxon>
        <taxon>Pezizomycotina</taxon>
        <taxon>Dothideomycetes</taxon>
        <taxon>Dothideomycetes incertae sedis</taxon>
        <taxon>Eremomycetales</taxon>
        <taxon>Eremomycetaceae</taxon>
        <taxon>Eremomyces</taxon>
    </lineage>
</organism>
<feature type="compositionally biased region" description="Basic and acidic residues" evidence="1">
    <location>
        <begin position="1009"/>
        <end position="1024"/>
    </location>
</feature>
<dbReference type="RefSeq" id="XP_033534049.1">
    <property type="nucleotide sequence ID" value="XM_033682547.1"/>
</dbReference>
<feature type="region of interest" description="Disordered" evidence="1">
    <location>
        <begin position="156"/>
        <end position="179"/>
    </location>
</feature>
<dbReference type="EMBL" id="ML975158">
    <property type="protein sequence ID" value="KAF1812418.1"/>
    <property type="molecule type" value="Genomic_DNA"/>
</dbReference>
<dbReference type="AlphaFoldDB" id="A0A6G1G327"/>
<dbReference type="Gene3D" id="2.60.40.10">
    <property type="entry name" value="Immunoglobulins"/>
    <property type="match status" value="1"/>
</dbReference>
<keyword evidence="2" id="KW-1133">Transmembrane helix</keyword>
<feature type="compositionally biased region" description="Acidic residues" evidence="1">
    <location>
        <begin position="158"/>
        <end position="170"/>
    </location>
</feature>
<dbReference type="InterPro" id="IPR013783">
    <property type="entry name" value="Ig-like_fold"/>
</dbReference>
<accession>A0A6G1G327</accession>
<evidence type="ECO:0000313" key="5">
    <source>
        <dbReference type="Proteomes" id="UP000504638"/>
    </source>
</evidence>
<feature type="compositionally biased region" description="Polar residues" evidence="1">
    <location>
        <begin position="1122"/>
        <end position="1131"/>
    </location>
</feature>
<feature type="compositionally biased region" description="Polar residues" evidence="1">
    <location>
        <begin position="837"/>
        <end position="849"/>
    </location>
</feature>
<keyword evidence="5" id="KW-1185">Reference proteome</keyword>
<evidence type="ECO:0000313" key="4">
    <source>
        <dbReference type="EMBL" id="KAF1812418.1"/>
    </source>
</evidence>
<protein>
    <recommendedName>
        <fullName evidence="3">Fibronectin type-III domain-containing protein</fullName>
    </recommendedName>
</protein>
<feature type="compositionally biased region" description="Polar residues" evidence="1">
    <location>
        <begin position="734"/>
        <end position="748"/>
    </location>
</feature>
<reference evidence="6" key="3">
    <citation type="submission" date="2025-04" db="UniProtKB">
        <authorList>
            <consortium name="RefSeq"/>
        </authorList>
    </citation>
    <scope>IDENTIFICATION</scope>
    <source>
        <strain evidence="6">CBS 781.70</strain>
    </source>
</reference>
<dbReference type="InterPro" id="IPR003961">
    <property type="entry name" value="FN3_dom"/>
</dbReference>
<dbReference type="SUPFAM" id="SSF49265">
    <property type="entry name" value="Fibronectin type III"/>
    <property type="match status" value="1"/>
</dbReference>
<keyword evidence="2" id="KW-0472">Membrane</keyword>
<dbReference type="CDD" id="cd00063">
    <property type="entry name" value="FN3"/>
    <property type="match status" value="1"/>
</dbReference>
<dbReference type="InterPro" id="IPR036116">
    <property type="entry name" value="FN3_sf"/>
</dbReference>
<feature type="compositionally biased region" description="Basic and acidic residues" evidence="1">
    <location>
        <begin position="1087"/>
        <end position="1101"/>
    </location>
</feature>
<name>A0A6G1G327_9PEZI</name>
<gene>
    <name evidence="4 6" type="ORF">P152DRAFT_507689</name>
</gene>
<feature type="compositionally biased region" description="Low complexity" evidence="1">
    <location>
        <begin position="661"/>
        <end position="671"/>
    </location>
</feature>
<feature type="region of interest" description="Disordered" evidence="1">
    <location>
        <begin position="402"/>
        <end position="422"/>
    </location>
</feature>
<evidence type="ECO:0000256" key="2">
    <source>
        <dbReference type="SAM" id="Phobius"/>
    </source>
</evidence>
<feature type="domain" description="Fibronectin type-III" evidence="3">
    <location>
        <begin position="65"/>
        <end position="153"/>
    </location>
</feature>
<feature type="compositionally biased region" description="Polar residues" evidence="1">
    <location>
        <begin position="1025"/>
        <end position="1050"/>
    </location>
</feature>
<reference evidence="4 6" key="1">
    <citation type="submission" date="2020-01" db="EMBL/GenBank/DDBJ databases">
        <authorList>
            <consortium name="DOE Joint Genome Institute"/>
            <person name="Haridas S."/>
            <person name="Albert R."/>
            <person name="Binder M."/>
            <person name="Bloem J."/>
            <person name="Labutti K."/>
            <person name="Salamov A."/>
            <person name="Andreopoulos B."/>
            <person name="Baker S.E."/>
            <person name="Barry K."/>
            <person name="Bills G."/>
            <person name="Bluhm B.H."/>
            <person name="Cannon C."/>
            <person name="Castanera R."/>
            <person name="Culley D.E."/>
            <person name="Daum C."/>
            <person name="Ezra D."/>
            <person name="Gonzalez J.B."/>
            <person name="Henrissat B."/>
            <person name="Kuo A."/>
            <person name="Liang C."/>
            <person name="Lipzen A."/>
            <person name="Lutzoni F."/>
            <person name="Magnuson J."/>
            <person name="Mondo S."/>
            <person name="Nolan M."/>
            <person name="Ohm R."/>
            <person name="Pangilinan J."/>
            <person name="Park H.-J."/>
            <person name="Ramirez L."/>
            <person name="Alfaro M."/>
            <person name="Sun H."/>
            <person name="Tritt A."/>
            <person name="Yoshinaga Y."/>
            <person name="Zwiers L.-H."/>
            <person name="Turgeon B.G."/>
            <person name="Goodwin S.B."/>
            <person name="Spatafora J.W."/>
            <person name="Crous P.W."/>
            <person name="Grigoriev I.V."/>
        </authorList>
    </citation>
    <scope>NUCLEOTIDE SEQUENCE</scope>
    <source>
        <strain evidence="4 6">CBS 781.70</strain>
    </source>
</reference>
<sequence>MSMTWPEDSLLLRLHAVPATNFIAFSASYLRAAGVLFALAWLTYRAWQVLLKPAEELVNVLGLEVPQTPNIALSGIKSDGVILHWKPPEHKNSSVSYQIHINGVNLGNIPQGGPSIAIHRLKALQYYTIRVVAVSSNGFHAPSGVIRVRTKPYSATDSLDDNFEGGADGDGEARSKDGDESVVVRLYKPIIDAPVASTPPPMTREHSSSISHIRRAGRRSSPAAPEFNQDQEISYDDGEETIKTLTEKLEGLRKQLEDEDFRIAEEEKESLTTIQNLSEERDQLRMELKERDDSSKSLKKELKDLSYANTQAQQRKTNQEKLLQQKQSQRTKIVEDTERWQEEITRILNAIEKDKCDIVALRNNVEIDLRESRDRQAEEQASTKELEERIHELGIQIKTLDEERTENATSGTPEEPALVDPNPAEDQQWFDRVKSLQTLYMSAWMKSRAAEEHRVKAQQQYEWLTNSSQNFAQPFIPSTAPDTLIARRNSTRARRASSHGLYHDAPFALGNNSFNNSISSVSPTFASPPFFNPITGPSLPSVAMHLEHLPPSDIDQITSGAPMSPAAGALLPSGLLGDDIDQSRPGSGSNYPAIPGLGALPGLGAPETLDVDDRMMTVPSSPGSMKSRSPSVFASPKDSTGHLQQYGGAVDNLDADRRSTRSAASSRRAASGHFPSTASSSRFMGLFSRSRAKTSDQSEDGPALGSLKGSQTQSMPREDLTNPEPIGAQRRRGSLSSSWMGSLQQPFRSSTSRHGPSSSDASGPDFHPGSPESGKEPASRHRTFGVFRSKAEPWMSSPLAGDDGKPPSPRSTISSEGKHLPRPSLDSRSRFGWPTPTVGSQDVFNTGQRPSPLVMDWGNGLPSAPWSQHPSRRPSAQYPPGSLLQEDEAEGGLGAQVMTRSPTQSFLGPIGTRPSSQPHPIDDLPRSTTGAEYDSESKSDMKLNPTAKDFKSLFTRDRKGEKPEKSSEKSKSKSKDKDKDKTPDKLLQSTPSIVMPRSIHEMHSTGFHDPMESPPESRKSRDAHSISTAAESVAESSQPRESLERTTSGSYLDGAPLTPSASTSGKESLMQKLSRKSSSGKFFPAFGKDKSGLFSREKKSSEIGTPDETDEDAKISRATVPDLSTSPNLSGTVGGGRASGLSWSSLKRIGKKNDKAPSVSESIASQSEVGDDEEFGLRTDEY</sequence>
<feature type="compositionally biased region" description="Low complexity" evidence="1">
    <location>
        <begin position="619"/>
        <end position="631"/>
    </location>
</feature>
<feature type="compositionally biased region" description="Low complexity" evidence="1">
    <location>
        <begin position="564"/>
        <end position="577"/>
    </location>
</feature>
<evidence type="ECO:0000259" key="3">
    <source>
        <dbReference type="PROSITE" id="PS50853"/>
    </source>
</evidence>
<feature type="region of interest" description="Disordered" evidence="1">
    <location>
        <begin position="193"/>
        <end position="238"/>
    </location>
</feature>
<feature type="transmembrane region" description="Helical" evidence="2">
    <location>
        <begin position="21"/>
        <end position="44"/>
    </location>
</feature>
<feature type="region of interest" description="Disordered" evidence="1">
    <location>
        <begin position="613"/>
        <end position="1182"/>
    </location>
</feature>
<feature type="compositionally biased region" description="Low complexity" evidence="1">
    <location>
        <begin position="749"/>
        <end position="759"/>
    </location>
</feature>
<dbReference type="Pfam" id="PF00041">
    <property type="entry name" value="fn3"/>
    <property type="match status" value="1"/>
</dbReference>
<feature type="compositionally biased region" description="Polar residues" evidence="1">
    <location>
        <begin position="1159"/>
        <end position="1168"/>
    </location>
</feature>
<dbReference type="Proteomes" id="UP000504638">
    <property type="component" value="Unplaced"/>
</dbReference>
<evidence type="ECO:0000313" key="6">
    <source>
        <dbReference type="RefSeq" id="XP_033534049.1"/>
    </source>
</evidence>
<dbReference type="PROSITE" id="PS50853">
    <property type="entry name" value="FN3"/>
    <property type="match status" value="1"/>
</dbReference>
<proteinExistence type="predicted"/>
<dbReference type="SMART" id="SM00060">
    <property type="entry name" value="FN3"/>
    <property type="match status" value="1"/>
</dbReference>
<keyword evidence="2" id="KW-0812">Transmembrane</keyword>
<dbReference type="GeneID" id="54423117"/>